<proteinExistence type="predicted"/>
<dbReference type="CDD" id="cd12105">
    <property type="entry name" value="HmuY"/>
    <property type="match status" value="1"/>
</dbReference>
<reference evidence="2" key="1">
    <citation type="submission" date="2018-05" db="EMBL/GenBank/DDBJ databases">
        <authorList>
            <person name="Lanie J.A."/>
            <person name="Ng W.-L."/>
            <person name="Kazmierczak K.M."/>
            <person name="Andrzejewski T.M."/>
            <person name="Davidsen T.M."/>
            <person name="Wayne K.J."/>
            <person name="Tettelin H."/>
            <person name="Glass J.I."/>
            <person name="Rusch D."/>
            <person name="Podicherti R."/>
            <person name="Tsui H.-C.T."/>
            <person name="Winkler M.E."/>
        </authorList>
    </citation>
    <scope>NUCLEOTIDE SEQUENCE</scope>
</reference>
<feature type="transmembrane region" description="Helical" evidence="1">
    <location>
        <begin position="23"/>
        <end position="40"/>
    </location>
</feature>
<keyword evidence="1" id="KW-0472">Membrane</keyword>
<keyword evidence="1" id="KW-0812">Transmembrane</keyword>
<keyword evidence="1" id="KW-1133">Transmembrane helix</keyword>
<evidence type="ECO:0000256" key="1">
    <source>
        <dbReference type="SAM" id="Phobius"/>
    </source>
</evidence>
<evidence type="ECO:0000313" key="2">
    <source>
        <dbReference type="EMBL" id="SVA17901.1"/>
    </source>
</evidence>
<accession>A0A381TQX5</accession>
<dbReference type="AlphaFoldDB" id="A0A381TQX5"/>
<name>A0A381TQX5_9ZZZZ</name>
<protein>
    <submittedName>
        <fullName evidence="2">Uncharacterized protein</fullName>
    </submittedName>
</protein>
<organism evidence="2">
    <name type="scientific">marine metagenome</name>
    <dbReference type="NCBI Taxonomy" id="408172"/>
    <lineage>
        <taxon>unclassified sequences</taxon>
        <taxon>metagenomes</taxon>
        <taxon>ecological metagenomes</taxon>
    </lineage>
</organism>
<dbReference type="Pfam" id="PF14064">
    <property type="entry name" value="HmuY"/>
    <property type="match status" value="1"/>
</dbReference>
<dbReference type="InterPro" id="IPR025921">
    <property type="entry name" value="HmuY"/>
</dbReference>
<gene>
    <name evidence="2" type="ORF">METZ01_LOCUS70755</name>
</gene>
<dbReference type="EMBL" id="UINC01004932">
    <property type="protein sequence ID" value="SVA17901.1"/>
    <property type="molecule type" value="Genomic_DNA"/>
</dbReference>
<sequence>MNSSFDKLPETEENKKRKLWRKLFLLNLCISFILIGLFWLPSKLVQLQQFLDSPSVDVPGEGKMAKNEKKKVKPLPVQPKNLLSTRIVTVNASSEKEYVYFNFSNGKPVKIHDSSSLEWDLAFRRSKIITNGGASSKLGKAGLIDLGPLGFDTVTEVPKDNYVVDVSTRTDTENPVILKPYSYNYLTHKLKAKKNVYAARTADNKFAKFQLLDFYCDNKEVGCITIQFVYQKSGSNSFLKSSGDFSTASAGITSTVESKTSTF</sequence>